<evidence type="ECO:0000256" key="1">
    <source>
        <dbReference type="SAM" id="MobiDB-lite"/>
    </source>
</evidence>
<feature type="compositionally biased region" description="Pro residues" evidence="1">
    <location>
        <begin position="58"/>
        <end position="94"/>
    </location>
</feature>
<dbReference type="OrthoDB" id="5953789at2"/>
<proteinExistence type="predicted"/>
<feature type="region of interest" description="Disordered" evidence="1">
    <location>
        <begin position="54"/>
        <end position="98"/>
    </location>
</feature>
<keyword evidence="4" id="KW-1185">Reference proteome</keyword>
<dbReference type="InterPro" id="IPR036034">
    <property type="entry name" value="PDZ_sf"/>
</dbReference>
<dbReference type="InterPro" id="IPR001478">
    <property type="entry name" value="PDZ"/>
</dbReference>
<reference evidence="3 4" key="1">
    <citation type="submission" date="2019-07" db="EMBL/GenBank/DDBJ databases">
        <title>Luteimonas sp. YD-1 nov., isolated from acidic soil.</title>
        <authorList>
            <person name="Zhou J."/>
        </authorList>
    </citation>
    <scope>NUCLEOTIDE SEQUENCE [LARGE SCALE GENOMIC DNA]</scope>
    <source>
        <strain evidence="3 4">YD-1</strain>
    </source>
</reference>
<organism evidence="3 4">
    <name type="scientific">Luteimonas wenzhouensis</name>
    <dbReference type="NCBI Taxonomy" id="2599615"/>
    <lineage>
        <taxon>Bacteria</taxon>
        <taxon>Pseudomonadati</taxon>
        <taxon>Pseudomonadota</taxon>
        <taxon>Gammaproteobacteria</taxon>
        <taxon>Lysobacterales</taxon>
        <taxon>Lysobacteraceae</taxon>
        <taxon>Luteimonas</taxon>
    </lineage>
</organism>
<evidence type="ECO:0000313" key="4">
    <source>
        <dbReference type="Proteomes" id="UP000315949"/>
    </source>
</evidence>
<dbReference type="EMBL" id="VOHE01000007">
    <property type="protein sequence ID" value="TWT17756.1"/>
    <property type="molecule type" value="Genomic_DNA"/>
</dbReference>
<dbReference type="AlphaFoldDB" id="A0A5C5TVL8"/>
<sequence>MDGLQAGAVIQQVDGKAVATPREVMDVLRGKREGERVSVDYLRDRKRAQARVAIPGPMAWPPAPPAPPPRPAGPPKPPVPAAARPPVPPTPAPAPGITRNLAFLAVPGSPAGP</sequence>
<evidence type="ECO:0000313" key="3">
    <source>
        <dbReference type="EMBL" id="TWT17756.1"/>
    </source>
</evidence>
<dbReference type="Proteomes" id="UP000315949">
    <property type="component" value="Unassembled WGS sequence"/>
</dbReference>
<name>A0A5C5TVL8_9GAMM</name>
<feature type="domain" description="PDZ" evidence="2">
    <location>
        <begin position="3"/>
        <end position="53"/>
    </location>
</feature>
<accession>A0A5C5TVL8</accession>
<protein>
    <submittedName>
        <fullName evidence="3">PDZ domain-containing protein</fullName>
    </submittedName>
</protein>
<dbReference type="SUPFAM" id="SSF50156">
    <property type="entry name" value="PDZ domain-like"/>
    <property type="match status" value="1"/>
</dbReference>
<comment type="caution">
    <text evidence="3">The sequence shown here is derived from an EMBL/GenBank/DDBJ whole genome shotgun (WGS) entry which is preliminary data.</text>
</comment>
<dbReference type="Pfam" id="PF13180">
    <property type="entry name" value="PDZ_2"/>
    <property type="match status" value="1"/>
</dbReference>
<evidence type="ECO:0000259" key="2">
    <source>
        <dbReference type="Pfam" id="PF13180"/>
    </source>
</evidence>
<gene>
    <name evidence="3" type="ORF">FQY79_12880</name>
</gene>
<dbReference type="Gene3D" id="2.30.42.10">
    <property type="match status" value="1"/>
</dbReference>